<feature type="domain" description="Peptidase A1" evidence="6">
    <location>
        <begin position="105"/>
        <end position="445"/>
    </location>
</feature>
<dbReference type="SUPFAM" id="SSF50630">
    <property type="entry name" value="Acid proteases"/>
    <property type="match status" value="1"/>
</dbReference>
<dbReference type="CDD" id="cd05471">
    <property type="entry name" value="pepsin_like"/>
    <property type="match status" value="1"/>
</dbReference>
<evidence type="ECO:0000256" key="3">
    <source>
        <dbReference type="PIRSR" id="PIRSR601461-1"/>
    </source>
</evidence>
<dbReference type="Proteomes" id="UP001175000">
    <property type="component" value="Unassembled WGS sequence"/>
</dbReference>
<dbReference type="PANTHER" id="PTHR47966">
    <property type="entry name" value="BETA-SITE APP-CLEAVING ENZYME, ISOFORM A-RELATED"/>
    <property type="match status" value="1"/>
</dbReference>
<dbReference type="InterPro" id="IPR021109">
    <property type="entry name" value="Peptidase_aspartic_dom_sf"/>
</dbReference>
<keyword evidence="4" id="KW-0378">Hydrolase</keyword>
<name>A0AA39WFC0_9PEZI</name>
<evidence type="ECO:0000256" key="2">
    <source>
        <dbReference type="ARBA" id="ARBA00022750"/>
    </source>
</evidence>
<keyword evidence="8" id="KW-1185">Reference proteome</keyword>
<evidence type="ECO:0000313" key="8">
    <source>
        <dbReference type="Proteomes" id="UP001175000"/>
    </source>
</evidence>
<evidence type="ECO:0000256" key="4">
    <source>
        <dbReference type="RuleBase" id="RU000454"/>
    </source>
</evidence>
<dbReference type="InterPro" id="IPR001461">
    <property type="entry name" value="Aspartic_peptidase_A1"/>
</dbReference>
<dbReference type="GO" id="GO:0000324">
    <property type="term" value="C:fungal-type vacuole"/>
    <property type="evidence" value="ECO:0007669"/>
    <property type="project" value="TreeGrafter"/>
</dbReference>
<dbReference type="EMBL" id="JAULSU010000006">
    <property type="protein sequence ID" value="KAK0614365.1"/>
    <property type="molecule type" value="Genomic_DNA"/>
</dbReference>
<dbReference type="Gene3D" id="2.40.70.10">
    <property type="entry name" value="Acid Proteases"/>
    <property type="match status" value="2"/>
</dbReference>
<dbReference type="InterPro" id="IPR034164">
    <property type="entry name" value="Pepsin-like_dom"/>
</dbReference>
<keyword evidence="4" id="KW-0645">Protease</keyword>
<dbReference type="InterPro" id="IPR001969">
    <property type="entry name" value="Aspartic_peptidase_AS"/>
</dbReference>
<evidence type="ECO:0000313" key="7">
    <source>
        <dbReference type="EMBL" id="KAK0614365.1"/>
    </source>
</evidence>
<comment type="caution">
    <text evidence="7">The sequence shown here is derived from an EMBL/GenBank/DDBJ whole genome shotgun (WGS) entry which is preliminary data.</text>
</comment>
<dbReference type="InterPro" id="IPR033121">
    <property type="entry name" value="PEPTIDASE_A1"/>
</dbReference>
<dbReference type="GO" id="GO:0004190">
    <property type="term" value="F:aspartic-type endopeptidase activity"/>
    <property type="evidence" value="ECO:0007669"/>
    <property type="project" value="UniProtKB-KW"/>
</dbReference>
<accession>A0AA39WFC0</accession>
<feature type="chain" id="PRO_5041275641" evidence="5">
    <location>
        <begin position="21"/>
        <end position="450"/>
    </location>
</feature>
<dbReference type="GO" id="GO:0006508">
    <property type="term" value="P:proteolysis"/>
    <property type="evidence" value="ECO:0007669"/>
    <property type="project" value="UniProtKB-KW"/>
</dbReference>
<evidence type="ECO:0000256" key="1">
    <source>
        <dbReference type="ARBA" id="ARBA00007447"/>
    </source>
</evidence>
<organism evidence="7 8">
    <name type="scientific">Immersiella caudata</name>
    <dbReference type="NCBI Taxonomy" id="314043"/>
    <lineage>
        <taxon>Eukaryota</taxon>
        <taxon>Fungi</taxon>
        <taxon>Dikarya</taxon>
        <taxon>Ascomycota</taxon>
        <taxon>Pezizomycotina</taxon>
        <taxon>Sordariomycetes</taxon>
        <taxon>Sordariomycetidae</taxon>
        <taxon>Sordariales</taxon>
        <taxon>Lasiosphaeriaceae</taxon>
        <taxon>Immersiella</taxon>
    </lineage>
</organism>
<feature type="active site" evidence="3">
    <location>
        <position position="336"/>
    </location>
</feature>
<reference evidence="7" key="1">
    <citation type="submission" date="2023-06" db="EMBL/GenBank/DDBJ databases">
        <title>Genome-scale phylogeny and comparative genomics of the fungal order Sordariales.</title>
        <authorList>
            <consortium name="Lawrence Berkeley National Laboratory"/>
            <person name="Hensen N."/>
            <person name="Bonometti L."/>
            <person name="Westerberg I."/>
            <person name="Brannstrom I.O."/>
            <person name="Guillou S."/>
            <person name="Cros-Aarteil S."/>
            <person name="Calhoun S."/>
            <person name="Haridas S."/>
            <person name="Kuo A."/>
            <person name="Mondo S."/>
            <person name="Pangilinan J."/>
            <person name="Riley R."/>
            <person name="Labutti K."/>
            <person name="Andreopoulos B."/>
            <person name="Lipzen A."/>
            <person name="Chen C."/>
            <person name="Yanf M."/>
            <person name="Daum C."/>
            <person name="Ng V."/>
            <person name="Clum A."/>
            <person name="Steindorff A."/>
            <person name="Ohm R."/>
            <person name="Martin F."/>
            <person name="Silar P."/>
            <person name="Natvig D."/>
            <person name="Lalanne C."/>
            <person name="Gautier V."/>
            <person name="Ament-Velasquez S.L."/>
            <person name="Kruys A."/>
            <person name="Hutchinson M.I."/>
            <person name="Powell A.J."/>
            <person name="Barry K."/>
            <person name="Miller A.N."/>
            <person name="Grigoriev I.V."/>
            <person name="Debuchy R."/>
            <person name="Gladieux P."/>
            <person name="Thoren M.H."/>
            <person name="Johannesson H."/>
        </authorList>
    </citation>
    <scope>NUCLEOTIDE SEQUENCE</scope>
    <source>
        <strain evidence="7">CBS 606.72</strain>
    </source>
</reference>
<protein>
    <submittedName>
        <fullName evidence="7">Aspartic-type endopeptidase-like protein</fullName>
    </submittedName>
</protein>
<comment type="similarity">
    <text evidence="1 4">Belongs to the peptidase A1 family.</text>
</comment>
<feature type="active site" evidence="3">
    <location>
        <position position="121"/>
    </location>
</feature>
<dbReference type="AlphaFoldDB" id="A0AA39WFC0"/>
<evidence type="ECO:0000259" key="6">
    <source>
        <dbReference type="PROSITE" id="PS51767"/>
    </source>
</evidence>
<dbReference type="PRINTS" id="PR00792">
    <property type="entry name" value="PEPSIN"/>
</dbReference>
<sequence>MKSAAFHLAVLATVAFSVMAAGRHPSEILDTTPPGFSIEAAKATRPSWGFVRHTQQSHNIQKMQGSHGKTNIKSVAAILGAYQRLSGLGYGYQNITPTNAYGTQYATEVLFNGHPLYLLVDTGSSDTWAVQSDFDCLDYAGESIPQIACQFGPAYPDSFQYGATEPAQHMFIRYGDGEIVAGPMGYSDVTLGNITVTKQEICLANTTYWFGNNRTSGLIGLAFPALTNAYLGSGLDHNRGSRIEYSPLFTSMVSQGKVPPVFSIALDRNSTGILAWGGVAPAVGMNTSRIASLDMIIVNMIDRPEASYDYSFYTIIPDGWEYDQTKSTKKHPYIVDSGTTLNYLPPSIAVAINLAFKPPAVYLWQYGAYFTQCDAIAPPVGVTLDGITFWFNPVDLIYRGWVDPSTNLCMTAIANGGAGPYILGDAFMQGAVVVYDVGEAKMRFIHRPYY</sequence>
<dbReference type="PROSITE" id="PS00141">
    <property type="entry name" value="ASP_PROTEASE"/>
    <property type="match status" value="1"/>
</dbReference>
<dbReference type="PROSITE" id="PS51767">
    <property type="entry name" value="PEPTIDASE_A1"/>
    <property type="match status" value="1"/>
</dbReference>
<feature type="signal peptide" evidence="5">
    <location>
        <begin position="1"/>
        <end position="20"/>
    </location>
</feature>
<evidence type="ECO:0000256" key="5">
    <source>
        <dbReference type="SAM" id="SignalP"/>
    </source>
</evidence>
<keyword evidence="5" id="KW-0732">Signal</keyword>
<gene>
    <name evidence="7" type="ORF">B0T14DRAFT_592641</name>
</gene>
<keyword evidence="2 4" id="KW-0064">Aspartyl protease</keyword>
<dbReference type="Pfam" id="PF00026">
    <property type="entry name" value="Asp"/>
    <property type="match status" value="1"/>
</dbReference>
<dbReference type="PANTHER" id="PTHR47966:SF47">
    <property type="entry name" value="ENDOPEPTIDASE, PUTATIVE (AFU_ORTHOLOGUE AFUA_3G01220)-RELATED"/>
    <property type="match status" value="1"/>
</dbReference>
<proteinExistence type="inferred from homology"/>